<sequence length="185" mass="20563">MTGERNGARYGPTCHSRVGTYCRGPTMTYVMSGGFHLPCGSGLISHKELTESALGSTGTVEGEGTKLKTTGIHIPVPGMRGSWSQDFRVEVSKKEKKHNEKARRSLYRGDRGVHQMRCRARAAHDYAWPEASKNKDVLFIVLKPNRKLCSTGSWIVNLDIDIAVRGNKGMEVENVQRQSGYVRIQ</sequence>
<dbReference type="Proteomes" id="UP001431783">
    <property type="component" value="Unassembled WGS sequence"/>
</dbReference>
<accession>A0AAW1TXA6</accession>
<reference evidence="1 2" key="1">
    <citation type="submission" date="2023-03" db="EMBL/GenBank/DDBJ databases">
        <title>Genome insight into feeding habits of ladybird beetles.</title>
        <authorList>
            <person name="Li H.-S."/>
            <person name="Huang Y.-H."/>
            <person name="Pang H."/>
        </authorList>
    </citation>
    <scope>NUCLEOTIDE SEQUENCE [LARGE SCALE GENOMIC DNA]</scope>
    <source>
        <strain evidence="1">SYSU_2023b</strain>
        <tissue evidence="1">Whole body</tissue>
    </source>
</reference>
<evidence type="ECO:0000313" key="2">
    <source>
        <dbReference type="Proteomes" id="UP001431783"/>
    </source>
</evidence>
<dbReference type="EMBL" id="JARQZJ010000036">
    <property type="protein sequence ID" value="KAK9876222.1"/>
    <property type="molecule type" value="Genomic_DNA"/>
</dbReference>
<evidence type="ECO:0000313" key="1">
    <source>
        <dbReference type="EMBL" id="KAK9876222.1"/>
    </source>
</evidence>
<proteinExistence type="predicted"/>
<name>A0AAW1TXA6_9CUCU</name>
<organism evidence="1 2">
    <name type="scientific">Henosepilachna vigintioctopunctata</name>
    <dbReference type="NCBI Taxonomy" id="420089"/>
    <lineage>
        <taxon>Eukaryota</taxon>
        <taxon>Metazoa</taxon>
        <taxon>Ecdysozoa</taxon>
        <taxon>Arthropoda</taxon>
        <taxon>Hexapoda</taxon>
        <taxon>Insecta</taxon>
        <taxon>Pterygota</taxon>
        <taxon>Neoptera</taxon>
        <taxon>Endopterygota</taxon>
        <taxon>Coleoptera</taxon>
        <taxon>Polyphaga</taxon>
        <taxon>Cucujiformia</taxon>
        <taxon>Coccinelloidea</taxon>
        <taxon>Coccinellidae</taxon>
        <taxon>Epilachninae</taxon>
        <taxon>Epilachnini</taxon>
        <taxon>Henosepilachna</taxon>
    </lineage>
</organism>
<comment type="caution">
    <text evidence="1">The sequence shown here is derived from an EMBL/GenBank/DDBJ whole genome shotgun (WGS) entry which is preliminary data.</text>
</comment>
<keyword evidence="2" id="KW-1185">Reference proteome</keyword>
<protein>
    <submittedName>
        <fullName evidence="1">Uncharacterized protein</fullName>
    </submittedName>
</protein>
<dbReference type="AlphaFoldDB" id="A0AAW1TXA6"/>
<gene>
    <name evidence="1" type="ORF">WA026_012522</name>
</gene>